<dbReference type="SUPFAM" id="SSF51182">
    <property type="entry name" value="RmlC-like cupins"/>
    <property type="match status" value="1"/>
</dbReference>
<dbReference type="Pfam" id="PF07883">
    <property type="entry name" value="Cupin_2"/>
    <property type="match status" value="1"/>
</dbReference>
<name>A0AAE3QTC0_9BACT</name>
<reference evidence="2" key="1">
    <citation type="submission" date="2023-05" db="EMBL/GenBank/DDBJ databases">
        <authorList>
            <person name="Zhang X."/>
        </authorList>
    </citation>
    <scope>NUCLEOTIDE SEQUENCE</scope>
    <source>
        <strain evidence="2">YF14B1</strain>
    </source>
</reference>
<dbReference type="PANTHER" id="PTHR36440">
    <property type="entry name" value="PUTATIVE (AFU_ORTHOLOGUE AFUA_8G07350)-RELATED"/>
    <property type="match status" value="1"/>
</dbReference>
<dbReference type="Gene3D" id="2.60.120.10">
    <property type="entry name" value="Jelly Rolls"/>
    <property type="match status" value="1"/>
</dbReference>
<proteinExistence type="predicted"/>
<dbReference type="PANTHER" id="PTHR36440:SF1">
    <property type="entry name" value="PUTATIVE (AFU_ORTHOLOGUE AFUA_8G07350)-RELATED"/>
    <property type="match status" value="1"/>
</dbReference>
<feature type="domain" description="Cupin type-2" evidence="1">
    <location>
        <begin position="77"/>
        <end position="136"/>
    </location>
</feature>
<protein>
    <submittedName>
        <fullName evidence="2">Cupin domain-containing protein</fullName>
    </submittedName>
</protein>
<dbReference type="InterPro" id="IPR053146">
    <property type="entry name" value="QDO-like"/>
</dbReference>
<evidence type="ECO:0000313" key="2">
    <source>
        <dbReference type="EMBL" id="MDJ1482469.1"/>
    </source>
</evidence>
<dbReference type="InterPro" id="IPR014710">
    <property type="entry name" value="RmlC-like_jellyroll"/>
</dbReference>
<comment type="caution">
    <text evidence="2">The sequence shown here is derived from an EMBL/GenBank/DDBJ whole genome shotgun (WGS) entry which is preliminary data.</text>
</comment>
<dbReference type="EMBL" id="JASJOS010000008">
    <property type="protein sequence ID" value="MDJ1482469.1"/>
    <property type="molecule type" value="Genomic_DNA"/>
</dbReference>
<evidence type="ECO:0000259" key="1">
    <source>
        <dbReference type="Pfam" id="PF07883"/>
    </source>
</evidence>
<dbReference type="Proteomes" id="UP001241110">
    <property type="component" value="Unassembled WGS sequence"/>
</dbReference>
<dbReference type="AlphaFoldDB" id="A0AAE3QTC0"/>
<dbReference type="InterPro" id="IPR013096">
    <property type="entry name" value="Cupin_2"/>
</dbReference>
<organism evidence="2 3">
    <name type="scientific">Xanthocytophaga flava</name>
    <dbReference type="NCBI Taxonomy" id="3048013"/>
    <lineage>
        <taxon>Bacteria</taxon>
        <taxon>Pseudomonadati</taxon>
        <taxon>Bacteroidota</taxon>
        <taxon>Cytophagia</taxon>
        <taxon>Cytophagales</taxon>
        <taxon>Rhodocytophagaceae</taxon>
        <taxon>Xanthocytophaga</taxon>
    </lineage>
</organism>
<sequence length="180" mass="20194">MNRRSFLSLPALAPFSFIPLSFVHDRPDKGIRVDAGKDRFNKSFTYLGARFDLKVSGKDTDGAMCIYDTLRFEKIGPPLHKHTNLDEWFFVMEGEFKVQIGQDIFRLKAGDSVLGPRGVAHTFVKTSDTVGRLLLIHQPAGTMEEYFAQVIQLKDPTPEQKKALLVKHNMEAVGSALSPD</sequence>
<evidence type="ECO:0000313" key="3">
    <source>
        <dbReference type="Proteomes" id="UP001241110"/>
    </source>
</evidence>
<accession>A0AAE3QTC0</accession>
<dbReference type="InterPro" id="IPR011051">
    <property type="entry name" value="RmlC_Cupin_sf"/>
</dbReference>
<dbReference type="RefSeq" id="WP_313981651.1">
    <property type="nucleotide sequence ID" value="NZ_JASJOS010000008.1"/>
</dbReference>
<gene>
    <name evidence="2" type="ORF">QNI16_18340</name>
</gene>